<sequence>MSAKLNYTQNLAAVLSDPKRTRSEVSAFFTRHWGEQFVPRKNIPPAQTIPLITLEHFRQYLATTAKKHKQYLKARRALRQKQQQNGEERISRDEVSDIFFSPTFSRRTQHTFEAVFLEPKHGETDNLLSPIERRKEAIRQQQNQNPFIERHESCGSLYSIQSAQQQQSLSIEASNGRFFRACSRLQQRLEYYDDAISTLLNQQLENRSEQFWKSVHSYEALHDDLEESIERIKIARQKLSKAKSELCQRSQNLLQLYYAKINRQRLFDKLQEIACLRDAQTTVQMLLNQDDVPRALECIQTAMEVLSADLRTVNCFRHLGSQLEETKKMIGKMLLEEFEQVIQREFAWPIEEQRKKQFFDEEEEEEMSTLHPIVFSLVRCHEFRFLAILREEINATVKNSTKQIVKAQILTHLDADTIGYNPATLSEHIYKLSGSQWDSTLLAVVNCLIILCNKIKSIQQLIIKCADQTSLEESEQLQKQQKSRSDSINKSAQTSGTSTPSLTHSSFGSSVPLAASLDKSTTNPPLLPGTPGALLSLPCHNVNQLRAASIQLIGHVIYLCEERISKRIQSRFKDNVLEKCYPLEFHKTCEIIEEFKQKCKLMDENGQQQSRSPCQTNIQQITNKFLSKFTEARQRELSSTIDAEPWKAANITSNIQQIVDRFARDGLLTTVINNETTDEDKEEHKESLNLKEENFIVIGSAFLLINILASYSDLLRLFPTAGIELSMDVVQCLKLFNSRTCQLILGAGARQLIGLKSINVKHLALASRSLQLILHFIPTLKQSFIEHLPVERQTSLRHFDSTARDYADHIGEIKDKLLGMMDRELLVALEEWKPEGKSPTPQFQQIVMQIGKFYSSYSAIMPPELTTKMLHLIHENLKLYFKQNVHSRDVTPHDSIAYGMAGQDFAYYVENIRALPHCQSFPDDSINDVLQQLKK</sequence>
<comment type="similarity">
    <text evidence="2">Belongs to the VPS54 family.</text>
</comment>
<evidence type="ECO:0000256" key="2">
    <source>
        <dbReference type="ARBA" id="ARBA00009150"/>
    </source>
</evidence>
<name>A0A1I8B142_MELHA</name>
<evidence type="ECO:0000259" key="10">
    <source>
        <dbReference type="Pfam" id="PF07928"/>
    </source>
</evidence>
<dbReference type="GO" id="GO:0005829">
    <property type="term" value="C:cytosol"/>
    <property type="evidence" value="ECO:0007669"/>
    <property type="project" value="GOC"/>
</dbReference>
<dbReference type="GO" id="GO:0000938">
    <property type="term" value="C:GARP complex"/>
    <property type="evidence" value="ECO:0007669"/>
    <property type="project" value="InterPro"/>
</dbReference>
<dbReference type="InterPro" id="IPR039745">
    <property type="entry name" value="Vps54"/>
</dbReference>
<feature type="region of interest" description="Disordered" evidence="9">
    <location>
        <begin position="476"/>
        <end position="506"/>
    </location>
</feature>
<evidence type="ECO:0000259" key="11">
    <source>
        <dbReference type="Pfam" id="PF10475"/>
    </source>
</evidence>
<dbReference type="OMA" id="QKQAVML"/>
<evidence type="ECO:0000256" key="4">
    <source>
        <dbReference type="ARBA" id="ARBA00022448"/>
    </source>
</evidence>
<accession>A0A1I8B142</accession>
<dbReference type="GO" id="GO:0006896">
    <property type="term" value="P:Golgi to vacuole transport"/>
    <property type="evidence" value="ECO:0007669"/>
    <property type="project" value="TreeGrafter"/>
</dbReference>
<dbReference type="InterPro" id="IPR012501">
    <property type="entry name" value="Vps54_C"/>
</dbReference>
<reference evidence="13" key="1">
    <citation type="submission" date="2016-11" db="UniProtKB">
        <authorList>
            <consortium name="WormBaseParasite"/>
        </authorList>
    </citation>
    <scope>IDENTIFICATION</scope>
</reference>
<evidence type="ECO:0000256" key="5">
    <source>
        <dbReference type="ARBA" id="ARBA00022927"/>
    </source>
</evidence>
<evidence type="ECO:0000256" key="9">
    <source>
        <dbReference type="SAM" id="MobiDB-lite"/>
    </source>
</evidence>
<dbReference type="PANTHER" id="PTHR12965:SF0">
    <property type="entry name" value="VACUOLAR PROTEIN SORTING-ASSOCIATED PROTEIN 54"/>
    <property type="match status" value="1"/>
</dbReference>
<evidence type="ECO:0000256" key="8">
    <source>
        <dbReference type="SAM" id="Coils"/>
    </source>
</evidence>
<dbReference type="GO" id="GO:0015031">
    <property type="term" value="P:protein transport"/>
    <property type="evidence" value="ECO:0007669"/>
    <property type="project" value="UniProtKB-KW"/>
</dbReference>
<dbReference type="Gene3D" id="1.20.1280.130">
    <property type="match status" value="1"/>
</dbReference>
<dbReference type="AlphaFoldDB" id="A0A1I8B142"/>
<dbReference type="WBParaSite" id="MhA1_Contig118.frz3.gene26">
    <property type="protein sequence ID" value="MhA1_Contig118.frz3.gene26"/>
    <property type="gene ID" value="MhA1_Contig118.frz3.gene26"/>
</dbReference>
<dbReference type="Pfam" id="PF07928">
    <property type="entry name" value="Vps54"/>
    <property type="match status" value="1"/>
</dbReference>
<evidence type="ECO:0000313" key="13">
    <source>
        <dbReference type="WBParaSite" id="MhA1_Contig118.frz3.gene26"/>
    </source>
</evidence>
<dbReference type="Pfam" id="PF10475">
    <property type="entry name" value="Vps54_N"/>
    <property type="match status" value="1"/>
</dbReference>
<evidence type="ECO:0000256" key="7">
    <source>
        <dbReference type="ARBA" id="ARBA00023054"/>
    </source>
</evidence>
<dbReference type="InterPro" id="IPR019515">
    <property type="entry name" value="VPS54_N"/>
</dbReference>
<evidence type="ECO:0000256" key="3">
    <source>
        <dbReference type="ARBA" id="ARBA00017665"/>
    </source>
</evidence>
<keyword evidence="4" id="KW-0813">Transport</keyword>
<comment type="subcellular location">
    <subcellularLocation>
        <location evidence="1">Golgi apparatus</location>
        <location evidence="1">trans-Golgi network</location>
    </subcellularLocation>
</comment>
<feature type="coiled-coil region" evidence="8">
    <location>
        <begin position="215"/>
        <end position="245"/>
    </location>
</feature>
<keyword evidence="12" id="KW-1185">Reference proteome</keyword>
<feature type="domain" description="Vacuolar protein sorting-associated protein 54 C-terminal" evidence="10">
    <location>
        <begin position="692"/>
        <end position="822"/>
    </location>
</feature>
<dbReference type="PANTHER" id="PTHR12965">
    <property type="entry name" value="VACUOLAR PROTEIN SORTING 54"/>
    <property type="match status" value="1"/>
</dbReference>
<feature type="domain" description="Vacuolar protein sorting-associated protein 54 N-terminal" evidence="11">
    <location>
        <begin position="185"/>
        <end position="343"/>
    </location>
</feature>
<keyword evidence="6" id="KW-0333">Golgi apparatus</keyword>
<feature type="compositionally biased region" description="Polar residues" evidence="9">
    <location>
        <begin position="486"/>
        <end position="506"/>
    </location>
</feature>
<protein>
    <recommendedName>
        <fullName evidence="3">Vacuolar protein sorting-associated protein 54</fullName>
    </recommendedName>
</protein>
<dbReference type="GO" id="GO:0019905">
    <property type="term" value="F:syntaxin binding"/>
    <property type="evidence" value="ECO:0007669"/>
    <property type="project" value="TreeGrafter"/>
</dbReference>
<dbReference type="GO" id="GO:0042147">
    <property type="term" value="P:retrograde transport, endosome to Golgi"/>
    <property type="evidence" value="ECO:0007669"/>
    <property type="project" value="InterPro"/>
</dbReference>
<keyword evidence="7 8" id="KW-0175">Coiled coil</keyword>
<keyword evidence="5" id="KW-0653">Protein transport</keyword>
<dbReference type="Proteomes" id="UP000095281">
    <property type="component" value="Unplaced"/>
</dbReference>
<proteinExistence type="inferred from homology"/>
<evidence type="ECO:0000256" key="6">
    <source>
        <dbReference type="ARBA" id="ARBA00023034"/>
    </source>
</evidence>
<organism evidence="12 13">
    <name type="scientific">Meloidogyne hapla</name>
    <name type="common">Root-knot nematode worm</name>
    <dbReference type="NCBI Taxonomy" id="6305"/>
    <lineage>
        <taxon>Eukaryota</taxon>
        <taxon>Metazoa</taxon>
        <taxon>Ecdysozoa</taxon>
        <taxon>Nematoda</taxon>
        <taxon>Chromadorea</taxon>
        <taxon>Rhabditida</taxon>
        <taxon>Tylenchina</taxon>
        <taxon>Tylenchomorpha</taxon>
        <taxon>Tylenchoidea</taxon>
        <taxon>Meloidogynidae</taxon>
        <taxon>Meloidogyninae</taxon>
        <taxon>Meloidogyne</taxon>
    </lineage>
</organism>
<evidence type="ECO:0000256" key="1">
    <source>
        <dbReference type="ARBA" id="ARBA00004601"/>
    </source>
</evidence>
<evidence type="ECO:0000313" key="12">
    <source>
        <dbReference type="Proteomes" id="UP000095281"/>
    </source>
</evidence>
<dbReference type="Gene3D" id="6.10.250.860">
    <property type="match status" value="1"/>
</dbReference>